<feature type="domain" description="Ku C-terminal" evidence="2">
    <location>
        <begin position="210"/>
        <end position="315"/>
    </location>
</feature>
<dbReference type="AlphaFoldDB" id="A0A811UFI4"/>
<keyword evidence="4" id="KW-1185">Reference proteome</keyword>
<accession>A0A811UFI4</accession>
<dbReference type="EMBL" id="CAJHJT010000012">
    <property type="protein sequence ID" value="CAD6996647.1"/>
    <property type="molecule type" value="Genomic_DNA"/>
</dbReference>
<organism evidence="3 4">
    <name type="scientific">Ceratitis capitata</name>
    <name type="common">Mediterranean fruit fly</name>
    <name type="synonym">Tephritis capitata</name>
    <dbReference type="NCBI Taxonomy" id="7213"/>
    <lineage>
        <taxon>Eukaryota</taxon>
        <taxon>Metazoa</taxon>
        <taxon>Ecdysozoa</taxon>
        <taxon>Arthropoda</taxon>
        <taxon>Hexapoda</taxon>
        <taxon>Insecta</taxon>
        <taxon>Pterygota</taxon>
        <taxon>Neoptera</taxon>
        <taxon>Endopterygota</taxon>
        <taxon>Diptera</taxon>
        <taxon>Brachycera</taxon>
        <taxon>Muscomorpha</taxon>
        <taxon>Tephritoidea</taxon>
        <taxon>Tephritidae</taxon>
        <taxon>Ceratitis</taxon>
        <taxon>Ceratitis</taxon>
    </lineage>
</organism>
<feature type="compositionally biased region" description="Low complexity" evidence="1">
    <location>
        <begin position="185"/>
        <end position="198"/>
    </location>
</feature>
<protein>
    <submittedName>
        <fullName evidence="3">(Mediterranean fruit fly) hypothetical protein</fullName>
    </submittedName>
</protein>
<dbReference type="InterPro" id="IPR016194">
    <property type="entry name" value="SPOC-like_C_dom_sf"/>
</dbReference>
<feature type="region of interest" description="Disordered" evidence="1">
    <location>
        <begin position="174"/>
        <end position="201"/>
    </location>
</feature>
<dbReference type="InterPro" id="IPR036494">
    <property type="entry name" value="Ku_C_sf"/>
</dbReference>
<dbReference type="Proteomes" id="UP000606786">
    <property type="component" value="Unassembled WGS sequence"/>
</dbReference>
<proteinExistence type="predicted"/>
<evidence type="ECO:0000259" key="2">
    <source>
        <dbReference type="Pfam" id="PF08785"/>
    </source>
</evidence>
<reference evidence="3" key="1">
    <citation type="submission" date="2020-11" db="EMBL/GenBank/DDBJ databases">
        <authorList>
            <person name="Whitehead M."/>
        </authorList>
    </citation>
    <scope>NUCLEOTIDE SEQUENCE</scope>
    <source>
        <strain evidence="3">EGII</strain>
    </source>
</reference>
<dbReference type="Gene3D" id="1.25.40.240">
    <property type="entry name" value="Ku, C-terminal domain"/>
    <property type="match status" value="1"/>
</dbReference>
<dbReference type="InterPro" id="IPR014893">
    <property type="entry name" value="Ku_PK_bind"/>
</dbReference>
<evidence type="ECO:0000313" key="4">
    <source>
        <dbReference type="Proteomes" id="UP000606786"/>
    </source>
</evidence>
<dbReference type="SUPFAM" id="SSF101420">
    <property type="entry name" value="C-terminal domain of Ku80"/>
    <property type="match status" value="1"/>
</dbReference>
<dbReference type="SUPFAM" id="SSF100939">
    <property type="entry name" value="SPOC domain-like"/>
    <property type="match status" value="1"/>
</dbReference>
<sequence>MAMLCCKVFSAKFNNPKMVVLLPNQLHPDSPASLTMVEIAYHSQYHYFQFPRLRTPKTDCSKDQIDAIDDLIDSMDLSINQKESDVARDTYLPDLLPFESLPHIYEQNLMDVLETKIILNASEDDEQFADMLDGKNFVEIFWKVPELREKHAKRAAKMIKSLFPLEENKVVEKPSEASKVKSEYSDSTTKSSSTTNDSALSIERVSVETPADDFRQLVQHNVLTIANRTERDAKFQIYAEQMRNVISELLFESKESLNYKKLEEALSIYRKQCYDFSSFNDYNKWIKEVKRRVIQNQRQHFWVNVVVEKDLGLCFVSTESSETKQALSSFYELASEDME</sequence>
<dbReference type="Pfam" id="PF08785">
    <property type="entry name" value="Ku_PK_bind"/>
    <property type="match status" value="1"/>
</dbReference>
<dbReference type="Gene3D" id="1.10.1600.10">
    <property type="match status" value="1"/>
</dbReference>
<comment type="caution">
    <text evidence="3">The sequence shown here is derived from an EMBL/GenBank/DDBJ whole genome shotgun (WGS) entry which is preliminary data.</text>
</comment>
<name>A0A811UFI4_CERCA</name>
<feature type="compositionally biased region" description="Basic and acidic residues" evidence="1">
    <location>
        <begin position="174"/>
        <end position="184"/>
    </location>
</feature>
<gene>
    <name evidence="3" type="ORF">CCAP1982_LOCUS5331</name>
</gene>
<evidence type="ECO:0000256" key="1">
    <source>
        <dbReference type="SAM" id="MobiDB-lite"/>
    </source>
</evidence>
<evidence type="ECO:0000313" key="3">
    <source>
        <dbReference type="EMBL" id="CAD6996647.1"/>
    </source>
</evidence>
<dbReference type="OrthoDB" id="30826at2759"/>